<reference evidence="2" key="1">
    <citation type="submission" date="2023-09" db="EMBL/GenBank/DDBJ databases">
        <title>Undibacterium sp. 20NA77.5 isolated from freshwater.</title>
        <authorList>
            <person name="Le V."/>
            <person name="Ko S.-R."/>
            <person name="Ahn C.-Y."/>
            <person name="Oh H.-M."/>
        </authorList>
    </citation>
    <scope>NUCLEOTIDE SEQUENCE</scope>
    <source>
        <strain evidence="2">20NA77.5</strain>
    </source>
</reference>
<dbReference type="Pfam" id="PF13557">
    <property type="entry name" value="Phenol_MetA_deg"/>
    <property type="match status" value="1"/>
</dbReference>
<dbReference type="InterPro" id="IPR025737">
    <property type="entry name" value="FApF"/>
</dbReference>
<dbReference type="EMBL" id="CP133720">
    <property type="protein sequence ID" value="WMW81410.1"/>
    <property type="molecule type" value="Genomic_DNA"/>
</dbReference>
<evidence type="ECO:0000313" key="2">
    <source>
        <dbReference type="EMBL" id="WMW81410.1"/>
    </source>
</evidence>
<keyword evidence="3" id="KW-1185">Reference proteome</keyword>
<dbReference type="RefSeq" id="WP_309482889.1">
    <property type="nucleotide sequence ID" value="NZ_CP133720.1"/>
</dbReference>
<feature type="signal peptide" evidence="1">
    <location>
        <begin position="1"/>
        <end position="34"/>
    </location>
</feature>
<feature type="chain" id="PRO_5045230187" evidence="1">
    <location>
        <begin position="35"/>
        <end position="280"/>
    </location>
</feature>
<gene>
    <name evidence="2" type="ORF">RF679_03795</name>
</gene>
<dbReference type="Proteomes" id="UP001181355">
    <property type="component" value="Chromosome"/>
</dbReference>
<organism evidence="2 3">
    <name type="scientific">Undibacterium cyanobacteriorum</name>
    <dbReference type="NCBI Taxonomy" id="3073561"/>
    <lineage>
        <taxon>Bacteria</taxon>
        <taxon>Pseudomonadati</taxon>
        <taxon>Pseudomonadota</taxon>
        <taxon>Betaproteobacteria</taxon>
        <taxon>Burkholderiales</taxon>
        <taxon>Oxalobacteraceae</taxon>
        <taxon>Undibacterium</taxon>
    </lineage>
</organism>
<proteinExistence type="predicted"/>
<sequence length="280" mass="29889">MPSLLKQGATQFCRRSISAIGLALLGLNAASVFAQEAAKSEPIATDRPDFVESGQVVGKGRFQFETGLNFDRSKVDGVTLKSVSNSALLRFGVAETLEFRIETDGFIRATASGYGTSLSQNGFGDTALGVKWQMQDGDGASGRPAIAWLVHADMASGSKEFRGQGTRPSIRTVFEWELADDAAFGIMPGVMLNRNDDGKRYTMGILAATYSRPLTDGWRGFVELSGQQIQSRANGGNVTTFDFGVSHLISNDVQVDAWVSKGLSKAAPDIAAGVGFAIRF</sequence>
<evidence type="ECO:0000256" key="1">
    <source>
        <dbReference type="SAM" id="SignalP"/>
    </source>
</evidence>
<keyword evidence="1" id="KW-0732">Signal</keyword>
<evidence type="ECO:0000313" key="3">
    <source>
        <dbReference type="Proteomes" id="UP001181355"/>
    </source>
</evidence>
<name>A0ABY9RJL4_9BURK</name>
<protein>
    <submittedName>
        <fullName evidence="2">Transporter</fullName>
    </submittedName>
</protein>
<accession>A0ABY9RJL4</accession>